<dbReference type="Proteomes" id="UP000324222">
    <property type="component" value="Unassembled WGS sequence"/>
</dbReference>
<proteinExistence type="predicted"/>
<dbReference type="EMBL" id="VSRR010120565">
    <property type="protein sequence ID" value="MPC99926.1"/>
    <property type="molecule type" value="Genomic_DNA"/>
</dbReference>
<keyword evidence="2" id="KW-1185">Reference proteome</keyword>
<sequence length="39" mass="4314">MVLKKLRHSDKISTLLTGETLLKTPPIISLALENSCVCF</sequence>
<name>A0A5B7K005_PORTR</name>
<reference evidence="1 2" key="1">
    <citation type="submission" date="2019-05" db="EMBL/GenBank/DDBJ databases">
        <title>Another draft genome of Portunus trituberculatus and its Hox gene families provides insights of decapod evolution.</title>
        <authorList>
            <person name="Jeong J.-H."/>
            <person name="Song I."/>
            <person name="Kim S."/>
            <person name="Choi T."/>
            <person name="Kim D."/>
            <person name="Ryu S."/>
            <person name="Kim W."/>
        </authorList>
    </citation>
    <scope>NUCLEOTIDE SEQUENCE [LARGE SCALE GENOMIC DNA]</scope>
    <source>
        <tissue evidence="1">Muscle</tissue>
    </source>
</reference>
<comment type="caution">
    <text evidence="1">The sequence shown here is derived from an EMBL/GenBank/DDBJ whole genome shotgun (WGS) entry which is preliminary data.</text>
</comment>
<accession>A0A5B7K005</accession>
<evidence type="ECO:0000313" key="2">
    <source>
        <dbReference type="Proteomes" id="UP000324222"/>
    </source>
</evidence>
<dbReference type="AlphaFoldDB" id="A0A5B7K005"/>
<organism evidence="1 2">
    <name type="scientific">Portunus trituberculatus</name>
    <name type="common">Swimming crab</name>
    <name type="synonym">Neptunus trituberculatus</name>
    <dbReference type="NCBI Taxonomy" id="210409"/>
    <lineage>
        <taxon>Eukaryota</taxon>
        <taxon>Metazoa</taxon>
        <taxon>Ecdysozoa</taxon>
        <taxon>Arthropoda</taxon>
        <taxon>Crustacea</taxon>
        <taxon>Multicrustacea</taxon>
        <taxon>Malacostraca</taxon>
        <taxon>Eumalacostraca</taxon>
        <taxon>Eucarida</taxon>
        <taxon>Decapoda</taxon>
        <taxon>Pleocyemata</taxon>
        <taxon>Brachyura</taxon>
        <taxon>Eubrachyura</taxon>
        <taxon>Portunoidea</taxon>
        <taxon>Portunidae</taxon>
        <taxon>Portuninae</taxon>
        <taxon>Portunus</taxon>
    </lineage>
</organism>
<gene>
    <name evidence="1" type="ORF">E2C01_095373</name>
</gene>
<protein>
    <submittedName>
        <fullName evidence="1">Uncharacterized protein</fullName>
    </submittedName>
</protein>
<evidence type="ECO:0000313" key="1">
    <source>
        <dbReference type="EMBL" id="MPC99926.1"/>
    </source>
</evidence>